<keyword evidence="11" id="KW-1185">Reference proteome</keyword>
<feature type="chain" id="PRO_5015976448" description="Receptor L-domain domain-containing protein" evidence="9">
    <location>
        <begin position="17"/>
        <end position="413"/>
    </location>
</feature>
<comment type="caution">
    <text evidence="10">The sequence shown here is derived from an EMBL/GenBank/DDBJ whole genome shotgun (WGS) entry which is preliminary data.</text>
</comment>
<evidence type="ECO:0000256" key="7">
    <source>
        <dbReference type="ARBA" id="ARBA00023180"/>
    </source>
</evidence>
<sequence>MLFKSLVLGVAGLVAAADSSSQKCSLSTTISAASAISDLASCPTLDGTIEITGDAIGNLDLGQVQTVKGDINIFNSSSITAIDFSGLGNITGSLSFDALTQLHAIQFNQLQKAKKLAFISLPSFSSLNLNSGLADVSSLTLSDTAISSVDKLLQFDNIGVLNINNNKNVTSIDLSGLKTVSEGLTLSFNSDNATVKLENLIWAANLTIQDVGDLSIDNLEYVNGSFQLAYNGFDEVTFDNLKSVGSSLQIFANDELSSFSMNNLTEIDGELRIFNNSKLEDIELSSLETVKGAINIKGDFGNFTLPELKEVDGDFSVSSENEDFSCKPFVKLHDNKKIKGHNFNCSSPTSSSAASSSSGSSKSSGNSKSSGSGSSGSGSGSGSGSSSEGAAASYLTPGMILSSVVGSIVALMV</sequence>
<evidence type="ECO:0000256" key="6">
    <source>
        <dbReference type="ARBA" id="ARBA00022729"/>
    </source>
</evidence>
<keyword evidence="7" id="KW-0325">Glycoprotein</keyword>
<dbReference type="GeneID" id="37009669"/>
<evidence type="ECO:0000256" key="8">
    <source>
        <dbReference type="SAM" id="MobiDB-lite"/>
    </source>
</evidence>
<dbReference type="InterPro" id="IPR051648">
    <property type="entry name" value="CWI-Assembly_Regulator"/>
</dbReference>
<feature type="compositionally biased region" description="Gly residues" evidence="8">
    <location>
        <begin position="373"/>
        <end position="383"/>
    </location>
</feature>
<dbReference type="GO" id="GO:0031505">
    <property type="term" value="P:fungal-type cell wall organization"/>
    <property type="evidence" value="ECO:0007669"/>
    <property type="project" value="TreeGrafter"/>
</dbReference>
<evidence type="ECO:0000256" key="4">
    <source>
        <dbReference type="ARBA" id="ARBA00022512"/>
    </source>
</evidence>
<feature type="compositionally biased region" description="Low complexity" evidence="8">
    <location>
        <begin position="346"/>
        <end position="372"/>
    </location>
</feature>
<evidence type="ECO:0000256" key="2">
    <source>
        <dbReference type="ARBA" id="ARBA00004609"/>
    </source>
</evidence>
<keyword evidence="4" id="KW-0134">Cell wall</keyword>
<dbReference type="STRING" id="45357.A0A2V1AVC5"/>
<dbReference type="PANTHER" id="PTHR31018">
    <property type="entry name" value="SPORULATION-SPECIFIC PROTEIN-RELATED"/>
    <property type="match status" value="1"/>
</dbReference>
<dbReference type="OrthoDB" id="536881at2759"/>
<evidence type="ECO:0000256" key="1">
    <source>
        <dbReference type="ARBA" id="ARBA00004191"/>
    </source>
</evidence>
<proteinExistence type="inferred from homology"/>
<evidence type="ECO:0000313" key="10">
    <source>
        <dbReference type="EMBL" id="PVH20831.1"/>
    </source>
</evidence>
<dbReference type="Gene3D" id="3.80.20.20">
    <property type="entry name" value="Receptor L-domain"/>
    <property type="match status" value="2"/>
</dbReference>
<gene>
    <name evidence="10" type="ORF">CXQ85_004339</name>
</gene>
<name>A0A2V1AVC5_9ASCO</name>
<evidence type="ECO:0000256" key="5">
    <source>
        <dbReference type="ARBA" id="ARBA00022525"/>
    </source>
</evidence>
<dbReference type="EMBL" id="PKFO01000004">
    <property type="protein sequence ID" value="PVH20831.1"/>
    <property type="molecule type" value="Genomic_DNA"/>
</dbReference>
<dbReference type="GO" id="GO:0005886">
    <property type="term" value="C:plasma membrane"/>
    <property type="evidence" value="ECO:0007669"/>
    <property type="project" value="UniProtKB-SubCell"/>
</dbReference>
<comment type="similarity">
    <text evidence="3">Belongs to the SPS2 family.</text>
</comment>
<keyword evidence="6 9" id="KW-0732">Signal</keyword>
<dbReference type="VEuPathDB" id="FungiDB:CXQ85_004339"/>
<evidence type="ECO:0000256" key="3">
    <source>
        <dbReference type="ARBA" id="ARBA00005798"/>
    </source>
</evidence>
<protein>
    <recommendedName>
        <fullName evidence="12">Receptor L-domain domain-containing protein</fullName>
    </recommendedName>
</protein>
<dbReference type="InterPro" id="IPR036941">
    <property type="entry name" value="Rcpt_L-dom_sf"/>
</dbReference>
<dbReference type="RefSeq" id="XP_025341771.1">
    <property type="nucleotide sequence ID" value="XM_025487963.1"/>
</dbReference>
<dbReference type="GO" id="GO:0009277">
    <property type="term" value="C:fungal-type cell wall"/>
    <property type="evidence" value="ECO:0007669"/>
    <property type="project" value="TreeGrafter"/>
</dbReference>
<comment type="subcellular location">
    <subcellularLocation>
        <location evidence="2">Cell membrane</location>
        <topology evidence="2">Lipid-anchor</topology>
        <topology evidence="2">GPI-anchor</topology>
    </subcellularLocation>
    <subcellularLocation>
        <location evidence="1">Secreted</location>
        <location evidence="1">Cell wall</location>
    </subcellularLocation>
</comment>
<evidence type="ECO:0000313" key="11">
    <source>
        <dbReference type="Proteomes" id="UP000244309"/>
    </source>
</evidence>
<reference evidence="10 11" key="1">
    <citation type="submission" date="2017-12" db="EMBL/GenBank/DDBJ databases">
        <title>Genome Sequence of a Multidrug-Resistant Candida haemulonii Isolate from a Patient with Chronic Leg Ulcers in Israel.</title>
        <authorList>
            <person name="Chow N.A."/>
            <person name="Gade L."/>
            <person name="Batra D."/>
            <person name="Rowe L.A."/>
            <person name="Ben-Ami R."/>
            <person name="Loparev V.N."/>
            <person name="Litvintseva A.P."/>
        </authorList>
    </citation>
    <scope>NUCLEOTIDE SEQUENCE [LARGE SCALE GENOMIC DNA]</scope>
    <source>
        <strain evidence="10 11">B11899</strain>
    </source>
</reference>
<dbReference type="PANTHER" id="PTHR31018:SF3">
    <property type="entry name" value="RECEPTOR PROTEIN-TYROSINE KINASE"/>
    <property type="match status" value="1"/>
</dbReference>
<feature type="signal peptide" evidence="9">
    <location>
        <begin position="1"/>
        <end position="16"/>
    </location>
</feature>
<evidence type="ECO:0008006" key="12">
    <source>
        <dbReference type="Google" id="ProtNLM"/>
    </source>
</evidence>
<feature type="region of interest" description="Disordered" evidence="8">
    <location>
        <begin position="343"/>
        <end position="390"/>
    </location>
</feature>
<dbReference type="SUPFAM" id="SSF52058">
    <property type="entry name" value="L domain-like"/>
    <property type="match status" value="2"/>
</dbReference>
<organism evidence="10 11">
    <name type="scientific">Candidozyma haemuli</name>
    <dbReference type="NCBI Taxonomy" id="45357"/>
    <lineage>
        <taxon>Eukaryota</taxon>
        <taxon>Fungi</taxon>
        <taxon>Dikarya</taxon>
        <taxon>Ascomycota</taxon>
        <taxon>Saccharomycotina</taxon>
        <taxon>Pichiomycetes</taxon>
        <taxon>Metschnikowiaceae</taxon>
        <taxon>Candidozyma</taxon>
    </lineage>
</organism>
<dbReference type="AlphaFoldDB" id="A0A2V1AVC5"/>
<keyword evidence="5" id="KW-0964">Secreted</keyword>
<dbReference type="GO" id="GO:0009986">
    <property type="term" value="C:cell surface"/>
    <property type="evidence" value="ECO:0007669"/>
    <property type="project" value="TreeGrafter"/>
</dbReference>
<dbReference type="Proteomes" id="UP000244309">
    <property type="component" value="Unassembled WGS sequence"/>
</dbReference>
<evidence type="ECO:0000256" key="9">
    <source>
        <dbReference type="SAM" id="SignalP"/>
    </source>
</evidence>
<accession>A0A2V1AVC5</accession>